<dbReference type="Proteomes" id="UP000264062">
    <property type="component" value="Unassembled WGS sequence"/>
</dbReference>
<keyword evidence="1" id="KW-0812">Transmembrane</keyword>
<organism evidence="2 3">
    <name type="scientific">candidate division WOR-3 bacterium</name>
    <dbReference type="NCBI Taxonomy" id="2052148"/>
    <lineage>
        <taxon>Bacteria</taxon>
        <taxon>Bacteria division WOR-3</taxon>
    </lineage>
</organism>
<feature type="transmembrane region" description="Helical" evidence="1">
    <location>
        <begin position="27"/>
        <end position="56"/>
    </location>
</feature>
<reference evidence="2 3" key="1">
    <citation type="journal article" date="2018" name="Nat. Biotechnol.">
        <title>A standardized bacterial taxonomy based on genome phylogeny substantially revises the tree of life.</title>
        <authorList>
            <person name="Parks D.H."/>
            <person name="Chuvochina M."/>
            <person name="Waite D.W."/>
            <person name="Rinke C."/>
            <person name="Skarshewski A."/>
            <person name="Chaumeil P.A."/>
            <person name="Hugenholtz P."/>
        </authorList>
    </citation>
    <scope>NUCLEOTIDE SEQUENCE [LARGE SCALE GENOMIC DNA]</scope>
    <source>
        <strain evidence="2">UBA9956</strain>
    </source>
</reference>
<dbReference type="EMBL" id="DMZY01000077">
    <property type="protein sequence ID" value="HAV92033.1"/>
    <property type="molecule type" value="Genomic_DNA"/>
</dbReference>
<dbReference type="Pfam" id="PF14333">
    <property type="entry name" value="DUF4389"/>
    <property type="match status" value="2"/>
</dbReference>
<keyword evidence="1" id="KW-1133">Transmembrane helix</keyword>
<name>A0A350H917_UNCW3</name>
<proteinExistence type="predicted"/>
<evidence type="ECO:0000313" key="3">
    <source>
        <dbReference type="Proteomes" id="UP000264062"/>
    </source>
</evidence>
<evidence type="ECO:0000256" key="1">
    <source>
        <dbReference type="SAM" id="Phobius"/>
    </source>
</evidence>
<comment type="caution">
    <text evidence="2">The sequence shown here is derived from an EMBL/GenBank/DDBJ whole genome shotgun (WGS) entry which is preliminary data.</text>
</comment>
<dbReference type="AlphaFoldDB" id="A0A350H917"/>
<gene>
    <name evidence="2" type="ORF">DCW38_02500</name>
</gene>
<sequence>MNSVKFNVDFPQELSRGKLLLKTFLGWLYIGIPHGIILGILGFIASVMTFLAWWVILFTGKYPKGMFDFVVNVMKWGYRVTAYMGLMTDVMPPYAMESPESPVKLEIVYPESLSRGKLLLKTFFGWLYVGIPHGIILGVLGILAELIIFICWFIILFTGKFPEGMFKLVVGYFRWATRVGAYYGLMTDEYPPFSLD</sequence>
<dbReference type="InterPro" id="IPR025498">
    <property type="entry name" value="DUF4389"/>
</dbReference>
<keyword evidence="1" id="KW-0472">Membrane</keyword>
<protein>
    <submittedName>
        <fullName evidence="2">DUF4389 domain-containing protein</fullName>
    </submittedName>
</protein>
<feature type="transmembrane region" description="Helical" evidence="1">
    <location>
        <begin position="135"/>
        <end position="157"/>
    </location>
</feature>
<evidence type="ECO:0000313" key="2">
    <source>
        <dbReference type="EMBL" id="HAV92033.1"/>
    </source>
</evidence>
<accession>A0A350H917</accession>